<dbReference type="Proteomes" id="UP001519309">
    <property type="component" value="Unassembled WGS sequence"/>
</dbReference>
<keyword evidence="2" id="KW-1185">Reference proteome</keyword>
<dbReference type="RefSeq" id="WP_159399998.1">
    <property type="nucleotide sequence ID" value="NZ_CP016279.1"/>
</dbReference>
<dbReference type="EMBL" id="JAGGLP010000045">
    <property type="protein sequence ID" value="MBP2056360.1"/>
    <property type="molecule type" value="Genomic_DNA"/>
</dbReference>
<protein>
    <submittedName>
        <fullName evidence="1">Uncharacterized protein</fullName>
    </submittedName>
</protein>
<name>A0ABS4M9K7_9ACTN</name>
<comment type="caution">
    <text evidence="1">The sequence shown here is derived from an EMBL/GenBank/DDBJ whole genome shotgun (WGS) entry which is preliminary data.</text>
</comment>
<accession>A0ABS4M9K7</accession>
<sequence>MWASIDARLSGQHPVDLPTSADLALRVEDLALALAGLTRRGTRTRKEA</sequence>
<proteinExistence type="predicted"/>
<reference evidence="1 2" key="1">
    <citation type="submission" date="2021-03" db="EMBL/GenBank/DDBJ databases">
        <title>Genomic Encyclopedia of Type Strains, Phase IV (KMG-IV): sequencing the most valuable type-strain genomes for metagenomic binning, comparative biology and taxonomic classification.</title>
        <authorList>
            <person name="Goeker M."/>
        </authorList>
    </citation>
    <scope>NUCLEOTIDE SEQUENCE [LARGE SCALE GENOMIC DNA]</scope>
    <source>
        <strain evidence="1 2">DSM 40499</strain>
    </source>
</reference>
<evidence type="ECO:0000313" key="1">
    <source>
        <dbReference type="EMBL" id="MBP2056360.1"/>
    </source>
</evidence>
<evidence type="ECO:0000313" key="2">
    <source>
        <dbReference type="Proteomes" id="UP001519309"/>
    </source>
</evidence>
<gene>
    <name evidence="1" type="ORF">J2Z21_009378</name>
</gene>
<organism evidence="1 2">
    <name type="scientific">Streptomyces griseochromogenes</name>
    <dbReference type="NCBI Taxonomy" id="68214"/>
    <lineage>
        <taxon>Bacteria</taxon>
        <taxon>Bacillati</taxon>
        <taxon>Actinomycetota</taxon>
        <taxon>Actinomycetes</taxon>
        <taxon>Kitasatosporales</taxon>
        <taxon>Streptomycetaceae</taxon>
        <taxon>Streptomyces</taxon>
    </lineage>
</organism>